<evidence type="ECO:0000256" key="4">
    <source>
        <dbReference type="ARBA" id="ARBA00023239"/>
    </source>
</evidence>
<dbReference type="RefSeq" id="WP_344664347.1">
    <property type="nucleotide sequence ID" value="NZ_BAAAQN010000004.1"/>
</dbReference>
<sequence length="397" mass="42684">MTLTAADTARAGSSGPPDGPGGPGAHSPAAPAPPPSRPPWEQASPHWHRDDVDPAAEPAQRPPQHPERLTPVPLRHRPWGDGTHSPLLCPPAARIDEALATEVNDRLTAWADRIGLHAGSLDQFHATGFGRLITLAHPECDDPDLLLVSAQMNAAWWASDDYYADETDLGAVPEALPARLALVSSALDPPPPAGPFTAPLNDAVVSDPVLVSLRSALAHVTRHGTAAQVMRVRHTTHQMYVSWNAYNAWRHAGTTPEAWRYLAARQHDSFYTSMILIDIVGGYELPPALFADPLFHRALTQAGTAAVLVNDLASAAKEANDDPDCNLVLLLAAERGSTLDEATEEVVALHNDIIQGFEQTRTALAAVPSPELQRFLLGARAWLGGSLEWHDSSSRYK</sequence>
<dbReference type="SUPFAM" id="SSF48576">
    <property type="entry name" value="Terpenoid synthases"/>
    <property type="match status" value="1"/>
</dbReference>
<dbReference type="EC" id="4.2.3.-" evidence="7"/>
<keyword evidence="10" id="KW-1185">Reference proteome</keyword>
<dbReference type="InterPro" id="IPR008949">
    <property type="entry name" value="Isoprenoid_synthase_dom_sf"/>
</dbReference>
<dbReference type="Pfam" id="PF19086">
    <property type="entry name" value="Terpene_syn_C_2"/>
    <property type="match status" value="1"/>
</dbReference>
<protein>
    <recommendedName>
        <fullName evidence="7">Terpene synthase</fullName>
        <ecNumber evidence="7">4.2.3.-</ecNumber>
    </recommendedName>
</protein>
<comment type="caution">
    <text evidence="9">The sequence shown here is derived from an EMBL/GenBank/DDBJ whole genome shotgun (WGS) entry which is preliminary data.</text>
</comment>
<evidence type="ECO:0000256" key="8">
    <source>
        <dbReference type="SAM" id="MobiDB-lite"/>
    </source>
</evidence>
<dbReference type="Proteomes" id="UP001500751">
    <property type="component" value="Unassembled WGS sequence"/>
</dbReference>
<organism evidence="9 10">
    <name type="scientific">Catenulispora yoronensis</name>
    <dbReference type="NCBI Taxonomy" id="450799"/>
    <lineage>
        <taxon>Bacteria</taxon>
        <taxon>Bacillati</taxon>
        <taxon>Actinomycetota</taxon>
        <taxon>Actinomycetes</taxon>
        <taxon>Catenulisporales</taxon>
        <taxon>Catenulisporaceae</taxon>
        <taxon>Catenulispora</taxon>
    </lineage>
</organism>
<dbReference type="SFLD" id="SFLDG01020">
    <property type="entry name" value="Terpene_Cyclase_Like_2"/>
    <property type="match status" value="1"/>
</dbReference>
<dbReference type="InterPro" id="IPR034686">
    <property type="entry name" value="Terpene_cyclase-like_2"/>
</dbReference>
<evidence type="ECO:0000256" key="2">
    <source>
        <dbReference type="ARBA" id="ARBA00022723"/>
    </source>
</evidence>
<keyword evidence="4 7" id="KW-0456">Lyase</keyword>
<keyword evidence="3 7" id="KW-0460">Magnesium</keyword>
<evidence type="ECO:0000313" key="10">
    <source>
        <dbReference type="Proteomes" id="UP001500751"/>
    </source>
</evidence>
<gene>
    <name evidence="9" type="ORF">GCM10009839_10640</name>
</gene>
<dbReference type="PANTHER" id="PTHR35201:SF4">
    <property type="entry name" value="BETA-PINACENE SYNTHASE-RELATED"/>
    <property type="match status" value="1"/>
</dbReference>
<evidence type="ECO:0000313" key="9">
    <source>
        <dbReference type="EMBL" id="GAA2016811.1"/>
    </source>
</evidence>
<comment type="similarity">
    <text evidence="6">Belongs to the terpene synthase family. 2-methylisoborneol synthase subfamily.</text>
</comment>
<dbReference type="EMBL" id="BAAAQN010000004">
    <property type="protein sequence ID" value="GAA2016811.1"/>
    <property type="molecule type" value="Genomic_DNA"/>
</dbReference>
<comment type="catalytic activity">
    <reaction evidence="5">
        <text>(E)-2-methylgeranyl diphosphate + H2O = 2-methylisoborneol + diphosphate</text>
        <dbReference type="Rhea" id="RHEA:32571"/>
        <dbReference type="ChEBI" id="CHEBI:15377"/>
        <dbReference type="ChEBI" id="CHEBI:33019"/>
        <dbReference type="ChEBI" id="CHEBI:61984"/>
        <dbReference type="ChEBI" id="CHEBI:61987"/>
        <dbReference type="EC" id="4.2.3.118"/>
    </reaction>
</comment>
<evidence type="ECO:0000256" key="6">
    <source>
        <dbReference type="ARBA" id="ARBA00035653"/>
    </source>
</evidence>
<evidence type="ECO:0000256" key="3">
    <source>
        <dbReference type="ARBA" id="ARBA00022842"/>
    </source>
</evidence>
<comment type="cofactor">
    <cofactor evidence="1 7">
        <name>Mg(2+)</name>
        <dbReference type="ChEBI" id="CHEBI:18420"/>
    </cofactor>
</comment>
<proteinExistence type="inferred from homology"/>
<dbReference type="SFLD" id="SFLDS00005">
    <property type="entry name" value="Isoprenoid_Synthase_Type_I"/>
    <property type="match status" value="1"/>
</dbReference>
<keyword evidence="2 7" id="KW-0479">Metal-binding</keyword>
<evidence type="ECO:0000256" key="1">
    <source>
        <dbReference type="ARBA" id="ARBA00001946"/>
    </source>
</evidence>
<accession>A0ABN2TPK9</accession>
<evidence type="ECO:0000256" key="7">
    <source>
        <dbReference type="RuleBase" id="RU366034"/>
    </source>
</evidence>
<reference evidence="9 10" key="1">
    <citation type="journal article" date="2019" name="Int. J. Syst. Evol. Microbiol.">
        <title>The Global Catalogue of Microorganisms (GCM) 10K type strain sequencing project: providing services to taxonomists for standard genome sequencing and annotation.</title>
        <authorList>
            <consortium name="The Broad Institute Genomics Platform"/>
            <consortium name="The Broad Institute Genome Sequencing Center for Infectious Disease"/>
            <person name="Wu L."/>
            <person name="Ma J."/>
        </authorList>
    </citation>
    <scope>NUCLEOTIDE SEQUENCE [LARGE SCALE GENOMIC DNA]</scope>
    <source>
        <strain evidence="9 10">JCM 16014</strain>
    </source>
</reference>
<evidence type="ECO:0000256" key="5">
    <source>
        <dbReference type="ARBA" id="ARBA00035573"/>
    </source>
</evidence>
<dbReference type="PANTHER" id="PTHR35201">
    <property type="entry name" value="TERPENE SYNTHASE"/>
    <property type="match status" value="1"/>
</dbReference>
<name>A0ABN2TPK9_9ACTN</name>
<dbReference type="NCBIfam" id="NF041167">
    <property type="entry name" value="f2_encap_cargo2"/>
    <property type="match status" value="1"/>
</dbReference>
<dbReference type="InterPro" id="IPR047945">
    <property type="entry name" value="MIB_synthase"/>
</dbReference>
<dbReference type="Gene3D" id="1.10.600.10">
    <property type="entry name" value="Farnesyl Diphosphate Synthase"/>
    <property type="match status" value="1"/>
</dbReference>
<feature type="region of interest" description="Disordered" evidence="8">
    <location>
        <begin position="1"/>
        <end position="83"/>
    </location>
</feature>